<dbReference type="GO" id="GO:0005524">
    <property type="term" value="F:ATP binding"/>
    <property type="evidence" value="ECO:0007669"/>
    <property type="project" value="UniProtKB-KW"/>
</dbReference>
<dbReference type="SMART" id="SM00220">
    <property type="entry name" value="S_TKc"/>
    <property type="match status" value="1"/>
</dbReference>
<dbReference type="Gene3D" id="1.10.510.10">
    <property type="entry name" value="Transferase(Phosphotransferase) domain 1"/>
    <property type="match status" value="1"/>
</dbReference>
<evidence type="ECO:0000256" key="3">
    <source>
        <dbReference type="ARBA" id="ARBA00022679"/>
    </source>
</evidence>
<dbReference type="InterPro" id="IPR008271">
    <property type="entry name" value="Ser/Thr_kinase_AS"/>
</dbReference>
<keyword evidence="5 8" id="KW-0418">Kinase</keyword>
<dbReference type="PANTHER" id="PTHR24056">
    <property type="entry name" value="CELL DIVISION PROTEIN KINASE"/>
    <property type="match status" value="1"/>
</dbReference>
<dbReference type="STRING" id="407821.A0A087TKA1"/>
<keyword evidence="4" id="KW-0547">Nucleotide-binding</keyword>
<feature type="non-terminal residue" evidence="8">
    <location>
        <position position="97"/>
    </location>
</feature>
<organism evidence="8 9">
    <name type="scientific">Stegodyphus mimosarum</name>
    <name type="common">African social velvet spider</name>
    <dbReference type="NCBI Taxonomy" id="407821"/>
    <lineage>
        <taxon>Eukaryota</taxon>
        <taxon>Metazoa</taxon>
        <taxon>Ecdysozoa</taxon>
        <taxon>Arthropoda</taxon>
        <taxon>Chelicerata</taxon>
        <taxon>Arachnida</taxon>
        <taxon>Araneae</taxon>
        <taxon>Araneomorphae</taxon>
        <taxon>Entelegynae</taxon>
        <taxon>Eresoidea</taxon>
        <taxon>Eresidae</taxon>
        <taxon>Stegodyphus</taxon>
    </lineage>
</organism>
<reference evidence="8 9" key="1">
    <citation type="submission" date="2013-11" db="EMBL/GenBank/DDBJ databases">
        <title>Genome sequencing of Stegodyphus mimosarum.</title>
        <authorList>
            <person name="Bechsgaard J."/>
        </authorList>
    </citation>
    <scope>NUCLEOTIDE SEQUENCE [LARGE SCALE GENOMIC DNA]</scope>
</reference>
<dbReference type="GO" id="GO:0007346">
    <property type="term" value="P:regulation of mitotic cell cycle"/>
    <property type="evidence" value="ECO:0007669"/>
    <property type="project" value="TreeGrafter"/>
</dbReference>
<dbReference type="SUPFAM" id="SSF56112">
    <property type="entry name" value="Protein kinase-like (PK-like)"/>
    <property type="match status" value="1"/>
</dbReference>
<accession>A0A087TKA1</accession>
<keyword evidence="9" id="KW-1185">Reference proteome</keyword>
<feature type="domain" description="Protein kinase" evidence="7">
    <location>
        <begin position="1"/>
        <end position="97"/>
    </location>
</feature>
<protein>
    <submittedName>
        <fullName evidence="8">Cyclin-dependent kinase 11</fullName>
    </submittedName>
</protein>
<evidence type="ECO:0000259" key="7">
    <source>
        <dbReference type="PROSITE" id="PS50011"/>
    </source>
</evidence>
<dbReference type="EMBL" id="KK115612">
    <property type="protein sequence ID" value="KFM65540.1"/>
    <property type="molecule type" value="Genomic_DNA"/>
</dbReference>
<evidence type="ECO:0000313" key="8">
    <source>
        <dbReference type="EMBL" id="KFM65540.1"/>
    </source>
</evidence>
<evidence type="ECO:0000313" key="9">
    <source>
        <dbReference type="Proteomes" id="UP000054359"/>
    </source>
</evidence>
<sequence>MDKIYIVMDYVEHDLKSLMETMKQPFLIGEVKTLMLQLLCAVSHLHDNWILHRDLKTSNLLLSHKGILKVGDFGLAREYGSPLKPYTPVVVTLWYRA</sequence>
<dbReference type="OMA" id="STAVNMW"/>
<dbReference type="InterPro" id="IPR050108">
    <property type="entry name" value="CDK"/>
</dbReference>
<dbReference type="GO" id="GO:0005634">
    <property type="term" value="C:nucleus"/>
    <property type="evidence" value="ECO:0007669"/>
    <property type="project" value="TreeGrafter"/>
</dbReference>
<keyword evidence="3" id="KW-0808">Transferase</keyword>
<name>A0A087TKA1_STEMI</name>
<keyword evidence="2" id="KW-0723">Serine/threonine-protein kinase</keyword>
<gene>
    <name evidence="8" type="ORF">X975_09534</name>
</gene>
<dbReference type="PANTHER" id="PTHR24056:SF107">
    <property type="entry name" value="CYCLIN-DEPENDENT KINASE 11A-RELATED"/>
    <property type="match status" value="1"/>
</dbReference>
<dbReference type="AlphaFoldDB" id="A0A087TKA1"/>
<evidence type="ECO:0000256" key="4">
    <source>
        <dbReference type="ARBA" id="ARBA00022741"/>
    </source>
</evidence>
<comment type="similarity">
    <text evidence="1">Belongs to the protein kinase superfamily. CMGC Ser/Thr protein kinase family. CDC2/CDKX subfamily.</text>
</comment>
<evidence type="ECO:0000256" key="6">
    <source>
        <dbReference type="ARBA" id="ARBA00022840"/>
    </source>
</evidence>
<proteinExistence type="inferred from homology"/>
<dbReference type="PROSITE" id="PS00108">
    <property type="entry name" value="PROTEIN_KINASE_ST"/>
    <property type="match status" value="1"/>
</dbReference>
<dbReference type="GO" id="GO:0004674">
    <property type="term" value="F:protein serine/threonine kinase activity"/>
    <property type="evidence" value="ECO:0007669"/>
    <property type="project" value="UniProtKB-KW"/>
</dbReference>
<evidence type="ECO:0000256" key="2">
    <source>
        <dbReference type="ARBA" id="ARBA00022527"/>
    </source>
</evidence>
<evidence type="ECO:0000256" key="1">
    <source>
        <dbReference type="ARBA" id="ARBA00006485"/>
    </source>
</evidence>
<keyword evidence="6" id="KW-0067">ATP-binding</keyword>
<dbReference type="OrthoDB" id="647at2759"/>
<dbReference type="Pfam" id="PF00069">
    <property type="entry name" value="Pkinase"/>
    <property type="match status" value="1"/>
</dbReference>
<dbReference type="InterPro" id="IPR011009">
    <property type="entry name" value="Kinase-like_dom_sf"/>
</dbReference>
<dbReference type="PROSITE" id="PS50011">
    <property type="entry name" value="PROTEIN_KINASE_DOM"/>
    <property type="match status" value="1"/>
</dbReference>
<dbReference type="Proteomes" id="UP000054359">
    <property type="component" value="Unassembled WGS sequence"/>
</dbReference>
<evidence type="ECO:0000256" key="5">
    <source>
        <dbReference type="ARBA" id="ARBA00022777"/>
    </source>
</evidence>
<dbReference type="InterPro" id="IPR000719">
    <property type="entry name" value="Prot_kinase_dom"/>
</dbReference>